<proteinExistence type="predicted"/>
<comment type="caution">
    <text evidence="2">The sequence shown here is derived from an EMBL/GenBank/DDBJ whole genome shotgun (WGS) entry which is preliminary data.</text>
</comment>
<organism evidence="2 3">
    <name type="scientific">Pisum sativum</name>
    <name type="common">Garden pea</name>
    <name type="synonym">Lathyrus oleraceus</name>
    <dbReference type="NCBI Taxonomy" id="3888"/>
    <lineage>
        <taxon>Eukaryota</taxon>
        <taxon>Viridiplantae</taxon>
        <taxon>Streptophyta</taxon>
        <taxon>Embryophyta</taxon>
        <taxon>Tracheophyta</taxon>
        <taxon>Spermatophyta</taxon>
        <taxon>Magnoliopsida</taxon>
        <taxon>eudicotyledons</taxon>
        <taxon>Gunneridae</taxon>
        <taxon>Pentapetalae</taxon>
        <taxon>rosids</taxon>
        <taxon>fabids</taxon>
        <taxon>Fabales</taxon>
        <taxon>Fabaceae</taxon>
        <taxon>Papilionoideae</taxon>
        <taxon>50 kb inversion clade</taxon>
        <taxon>NPAAA clade</taxon>
        <taxon>Hologalegina</taxon>
        <taxon>IRL clade</taxon>
        <taxon>Fabeae</taxon>
        <taxon>Lathyrus</taxon>
    </lineage>
</organism>
<dbReference type="EMBL" id="JAMSHJ010000006">
    <property type="protein sequence ID" value="KAI5400740.1"/>
    <property type="molecule type" value="Genomic_DNA"/>
</dbReference>
<evidence type="ECO:0000256" key="1">
    <source>
        <dbReference type="SAM" id="MobiDB-lite"/>
    </source>
</evidence>
<name>A0A9D4WF05_PEA</name>
<reference evidence="2 3" key="1">
    <citation type="journal article" date="2022" name="Nat. Genet.">
        <title>Improved pea reference genome and pan-genome highlight genomic features and evolutionary characteristics.</title>
        <authorList>
            <person name="Yang T."/>
            <person name="Liu R."/>
            <person name="Luo Y."/>
            <person name="Hu S."/>
            <person name="Wang D."/>
            <person name="Wang C."/>
            <person name="Pandey M.K."/>
            <person name="Ge S."/>
            <person name="Xu Q."/>
            <person name="Li N."/>
            <person name="Li G."/>
            <person name="Huang Y."/>
            <person name="Saxena R.K."/>
            <person name="Ji Y."/>
            <person name="Li M."/>
            <person name="Yan X."/>
            <person name="He Y."/>
            <person name="Liu Y."/>
            <person name="Wang X."/>
            <person name="Xiang C."/>
            <person name="Varshney R.K."/>
            <person name="Ding H."/>
            <person name="Gao S."/>
            <person name="Zong X."/>
        </authorList>
    </citation>
    <scope>NUCLEOTIDE SEQUENCE [LARGE SCALE GENOMIC DNA]</scope>
    <source>
        <strain evidence="2 3">cv. Zhongwan 6</strain>
    </source>
</reference>
<accession>A0A9D4WF05</accession>
<dbReference type="Proteomes" id="UP001058974">
    <property type="component" value="Chromosome 6"/>
</dbReference>
<sequence>MAQRNLVVSIHSEGSLFTCSNEGFSFCNTNVTRFKIHINSDYFHLKDRIEKKLQRYVEDIIYRQPLFNGDGNTVFHIMTPIKTDEDVRSMFQCHVTLSKLPSIEIYVRLVDIPEEQPIGNVEEQPSHFYPTQSVQSHDYGMSQAIDEEPTQNNEPFIPNEEVGENSEDDLEEVRFEDLFGGSDDDGNEEILDTPAIALRVQPISLYNPPAHMQNISLDDAEPSSVFGSSIPTHNSDEIEEGIEYEDKEDCLLAVSLRKGNSRWRVGKSSGPHTCTTTSMSQDHTKLSSEMISKSIMELVNRDASLKVKVIIAHVVEKYR</sequence>
<evidence type="ECO:0000313" key="2">
    <source>
        <dbReference type="EMBL" id="KAI5400740.1"/>
    </source>
</evidence>
<protein>
    <submittedName>
        <fullName evidence="2">Uncharacterized protein</fullName>
    </submittedName>
</protein>
<dbReference type="Gramene" id="Psat06G0556000-T1">
    <property type="protein sequence ID" value="KAI5400740.1"/>
    <property type="gene ID" value="KIW84_065560"/>
</dbReference>
<dbReference type="AlphaFoldDB" id="A0A9D4WF05"/>
<evidence type="ECO:0000313" key="3">
    <source>
        <dbReference type="Proteomes" id="UP001058974"/>
    </source>
</evidence>
<feature type="region of interest" description="Disordered" evidence="1">
    <location>
        <begin position="148"/>
        <end position="168"/>
    </location>
</feature>
<gene>
    <name evidence="2" type="ORF">KIW84_065560</name>
</gene>
<keyword evidence="3" id="KW-1185">Reference proteome</keyword>
<feature type="region of interest" description="Disordered" evidence="1">
    <location>
        <begin position="265"/>
        <end position="284"/>
    </location>
</feature>
<feature type="compositionally biased region" description="Polar residues" evidence="1">
    <location>
        <begin position="270"/>
        <end position="284"/>
    </location>
</feature>